<reference evidence="1 2" key="1">
    <citation type="submission" date="2020-08" db="EMBL/GenBank/DDBJ databases">
        <title>Isolation and characterization of novel Chlamydia from Siamese crocodiles (Crocodylus siamensis).</title>
        <authorList>
            <person name="Sariya L."/>
        </authorList>
    </citation>
    <scope>NUCLEOTIDE SEQUENCE [LARGE SCALE GENOMIC DNA]</scope>
    <source>
        <strain evidence="1 2">No. 12</strain>
    </source>
</reference>
<organism evidence="1 2">
    <name type="scientific">Chlamydia crocodili</name>
    <dbReference type="NCBI Taxonomy" id="2766982"/>
    <lineage>
        <taxon>Bacteria</taxon>
        <taxon>Pseudomonadati</taxon>
        <taxon>Chlamydiota</taxon>
        <taxon>Chlamydiia</taxon>
        <taxon>Chlamydiales</taxon>
        <taxon>Chlamydiaceae</taxon>
        <taxon>Chlamydia/Chlamydophila group</taxon>
        <taxon>Chlamydia</taxon>
    </lineage>
</organism>
<dbReference type="EMBL" id="CP060791">
    <property type="protein sequence ID" value="QVE49250.1"/>
    <property type="molecule type" value="Genomic_DNA"/>
</dbReference>
<dbReference type="GeneID" id="301704140"/>
<dbReference type="RefSeq" id="WP_213241318.1">
    <property type="nucleotide sequence ID" value="NZ_CP060791.1"/>
</dbReference>
<dbReference type="InterPro" id="IPR009078">
    <property type="entry name" value="Ferritin-like_SF"/>
</dbReference>
<dbReference type="Proteomes" id="UP000680625">
    <property type="component" value="Chromosome"/>
</dbReference>
<proteinExistence type="predicted"/>
<dbReference type="Gene3D" id="1.20.1260.10">
    <property type="match status" value="1"/>
</dbReference>
<evidence type="ECO:0000313" key="2">
    <source>
        <dbReference type="Proteomes" id="UP000680625"/>
    </source>
</evidence>
<keyword evidence="2" id="KW-1185">Reference proteome</keyword>
<name>A0ABX8CE10_9CHLA</name>
<evidence type="ECO:0000313" key="1">
    <source>
        <dbReference type="EMBL" id="QVE49250.1"/>
    </source>
</evidence>
<gene>
    <name evidence="1" type="ORF">H9Q19_00870</name>
</gene>
<accession>A0ABX8CE10</accession>
<dbReference type="InterPro" id="IPR012347">
    <property type="entry name" value="Ferritin-like"/>
</dbReference>
<dbReference type="SUPFAM" id="SSF47240">
    <property type="entry name" value="Ferritin-like"/>
    <property type="match status" value="1"/>
</dbReference>
<sequence length="219" mass="24958">MLTSTIKTFASCATRWQPVLKYIVASDDLHSKWINTLSFLENCGAKKISASEHPTQVKREVLKHAAEEFRHAFYLKTQISRISNEPFLDYSLGQMLGTYGIKYYLHLLDLRTCKVLKNQYHLSGQALKTTAYVLVTSAIEMRASELYPIYHNVLKDAGSKITIKSIILEEQEHLAEMESELATIPHAKELLSYACEFESTLCLQLLSYLEKLTETICTV</sequence>
<protein>
    <submittedName>
        <fullName evidence="1">Uncharacterized protein</fullName>
    </submittedName>
</protein>